<evidence type="ECO:0000259" key="4">
    <source>
        <dbReference type="Pfam" id="PF26571"/>
    </source>
</evidence>
<dbReference type="Gene3D" id="2.70.70.10">
    <property type="entry name" value="Glucose Permease (Domain IIA)"/>
    <property type="match status" value="1"/>
</dbReference>
<feature type="domain" description="M23ase beta-sheet core" evidence="2">
    <location>
        <begin position="685"/>
        <end position="776"/>
    </location>
</feature>
<evidence type="ECO:0000259" key="3">
    <source>
        <dbReference type="Pfam" id="PF03372"/>
    </source>
</evidence>
<dbReference type="Pfam" id="PF26571">
    <property type="entry name" value="VldE"/>
    <property type="match status" value="1"/>
</dbReference>
<dbReference type="PANTHER" id="PTHR21666:SF270">
    <property type="entry name" value="MUREIN HYDROLASE ACTIVATOR ENVC"/>
    <property type="match status" value="1"/>
</dbReference>
<keyword evidence="6" id="KW-1185">Reference proteome</keyword>
<reference evidence="5 6" key="1">
    <citation type="submission" date="2018-09" db="EMBL/GenBank/DDBJ databases">
        <title>Genome sequencing of Nocardioides immobilis CCTCC AB 2017083 for comparison to Nocardioides silvaticus.</title>
        <authorList>
            <person name="Li C."/>
            <person name="Wang G."/>
        </authorList>
    </citation>
    <scope>NUCLEOTIDE SEQUENCE [LARGE SCALE GENOMIC DNA]</scope>
    <source>
        <strain evidence="5 6">CCTCC AB 2017083</strain>
    </source>
</reference>
<evidence type="ECO:0008006" key="7">
    <source>
        <dbReference type="Google" id="ProtNLM"/>
    </source>
</evidence>
<dbReference type="EMBL" id="QXGH01000010">
    <property type="protein sequence ID" value="RHW28299.1"/>
    <property type="molecule type" value="Genomic_DNA"/>
</dbReference>
<dbReference type="CDD" id="cd12797">
    <property type="entry name" value="M23_peptidase"/>
    <property type="match status" value="1"/>
</dbReference>
<dbReference type="InterPro" id="IPR005135">
    <property type="entry name" value="Endo/exonuclease/phosphatase"/>
</dbReference>
<feature type="domain" description="Endonuclease/exonuclease/phosphatase" evidence="3">
    <location>
        <begin position="308"/>
        <end position="505"/>
    </location>
</feature>
<dbReference type="Pfam" id="PF01551">
    <property type="entry name" value="Peptidase_M23"/>
    <property type="match status" value="1"/>
</dbReference>
<dbReference type="InterPro" id="IPR050570">
    <property type="entry name" value="Cell_wall_metabolism_enzyme"/>
</dbReference>
<evidence type="ECO:0000259" key="2">
    <source>
        <dbReference type="Pfam" id="PF01551"/>
    </source>
</evidence>
<name>A0A417Y6L3_9ACTN</name>
<dbReference type="Proteomes" id="UP000283644">
    <property type="component" value="Unassembled WGS sequence"/>
</dbReference>
<keyword evidence="1" id="KW-0732">Signal</keyword>
<comment type="caution">
    <text evidence="5">The sequence shown here is derived from an EMBL/GenBank/DDBJ whole genome shotgun (WGS) entry which is preliminary data.</text>
</comment>
<dbReference type="InterPro" id="IPR036691">
    <property type="entry name" value="Endo/exonu/phosph_ase_sf"/>
</dbReference>
<dbReference type="OrthoDB" id="5171895at2"/>
<gene>
    <name evidence="5" type="ORF">D0Z08_04800</name>
</gene>
<dbReference type="AlphaFoldDB" id="A0A417Y6L3"/>
<dbReference type="InterPro" id="IPR016047">
    <property type="entry name" value="M23ase_b-sheet_dom"/>
</dbReference>
<dbReference type="GO" id="GO:0004222">
    <property type="term" value="F:metalloendopeptidase activity"/>
    <property type="evidence" value="ECO:0007669"/>
    <property type="project" value="TreeGrafter"/>
</dbReference>
<feature type="signal peptide" evidence="1">
    <location>
        <begin position="1"/>
        <end position="22"/>
    </location>
</feature>
<dbReference type="SUPFAM" id="SSF51261">
    <property type="entry name" value="Duplicated hybrid motif"/>
    <property type="match status" value="1"/>
</dbReference>
<evidence type="ECO:0000256" key="1">
    <source>
        <dbReference type="SAM" id="SignalP"/>
    </source>
</evidence>
<feature type="domain" description="ARB-07466-like C-terminal" evidence="4">
    <location>
        <begin position="526"/>
        <end position="635"/>
    </location>
</feature>
<feature type="chain" id="PRO_5019112414" description="Peptidase M23 domain-containing protein" evidence="1">
    <location>
        <begin position="23"/>
        <end position="800"/>
    </location>
</feature>
<proteinExistence type="predicted"/>
<dbReference type="RefSeq" id="WP_118923187.1">
    <property type="nucleotide sequence ID" value="NZ_QXGH01000010.1"/>
</dbReference>
<dbReference type="Gene3D" id="3.60.10.10">
    <property type="entry name" value="Endonuclease/exonuclease/phosphatase"/>
    <property type="match status" value="1"/>
</dbReference>
<protein>
    <recommendedName>
        <fullName evidence="7">Peptidase M23 domain-containing protein</fullName>
    </recommendedName>
</protein>
<accession>A0A417Y6L3</accession>
<dbReference type="Pfam" id="PF03372">
    <property type="entry name" value="Exo_endo_phos"/>
    <property type="match status" value="1"/>
</dbReference>
<dbReference type="InterPro" id="IPR011055">
    <property type="entry name" value="Dup_hybrid_motif"/>
</dbReference>
<evidence type="ECO:0000313" key="6">
    <source>
        <dbReference type="Proteomes" id="UP000283644"/>
    </source>
</evidence>
<sequence>MKKLLALALPALVVLMGLPIIAAVMVTMSTQGTACDQQPETTTSPLGDPIDLGVVDGPVGGPVKGKVGVAAGPADARKPTTTRAETTSMAADTLPAAAPASDVQAALMRLRFADSYPTMTAEQARNAVTIAQVARDLEVPRYGLEVAIAAAIQESKLVNRDYGDRDSLGLFQQRPSTGWGTREQIAMPRLAAEAFFGEAEHTNNAGLLDIPGWGDMSLTEAAQAVQRSGFPGGYAEWETVAADVADLVGGDLPDLPEDAAATEENCQPESGTTQVTIGTFNVLGASHTDGDAGHGGPGGQEYQGYPAWNVRLPRALDLLEQEGVTVAGLQEVHAPQENALARNSQWDMWPTDGKQNKVVWDPGVWEMTDARLVPIPYFSGTVGMPLVQLTSTGGAQQIWVWSIHNPAFFLEKRKEALRRQLDTLTDLNATGAPVFIVGDFNDGKDGQNSSHCQLTPAMSNAFGGSVNPCRSPKSGAPIDHIYGGNVTWAQSRVDASTRAKRISDHPLVVASTVGSNGCPPTGSPAEQGLSRDALLVLRSIDAQFGAHTYLGVGERASNPDSDHSSGRAVDVMIEDWQSQSGIDEGDRIADWVRVHAEEFGVSYVIWRARMWSVGDRDWRSYSHPSGGSDPTLDHMDHLHVSVYGTAGNADCGAGAGEVVYPVPASLVGTDNHNWHETGPYWSRWHAGTDYSVSCSTPVYAAHAGTIEIDTTQKPWAGPWLVKVSTGPGSLTTWYAHMQEVTVSRGQRVAAGQQIGEVGQEGNVSGCHLHFEVHERNGSIYGSDNVDPSTWLAEHIQKAAA</sequence>
<dbReference type="InterPro" id="IPR058593">
    <property type="entry name" value="ARB_07466-like_C"/>
</dbReference>
<organism evidence="5 6">
    <name type="scientific">Nocardioides immobilis</name>
    <dbReference type="NCBI Taxonomy" id="2049295"/>
    <lineage>
        <taxon>Bacteria</taxon>
        <taxon>Bacillati</taxon>
        <taxon>Actinomycetota</taxon>
        <taxon>Actinomycetes</taxon>
        <taxon>Propionibacteriales</taxon>
        <taxon>Nocardioidaceae</taxon>
        <taxon>Nocardioides</taxon>
    </lineage>
</organism>
<dbReference type="PANTHER" id="PTHR21666">
    <property type="entry name" value="PEPTIDASE-RELATED"/>
    <property type="match status" value="1"/>
</dbReference>
<dbReference type="SUPFAM" id="SSF56219">
    <property type="entry name" value="DNase I-like"/>
    <property type="match status" value="1"/>
</dbReference>
<evidence type="ECO:0000313" key="5">
    <source>
        <dbReference type="EMBL" id="RHW28299.1"/>
    </source>
</evidence>